<reference evidence="7" key="1">
    <citation type="journal article" date="2017" name="Nucleic Acids Res.">
        <title>Proteogenomics produces comprehensive and highly accurate protein-coding gene annotation in a complete genome assembly of Malassezia sympodialis.</title>
        <authorList>
            <person name="Zhu Y."/>
            <person name="Engstroem P.G."/>
            <person name="Tellgren-Roth C."/>
            <person name="Baudo C.D."/>
            <person name="Kennell J.C."/>
            <person name="Sun S."/>
            <person name="Billmyre R.B."/>
            <person name="Schroeder M.S."/>
            <person name="Andersson A."/>
            <person name="Holm T."/>
            <person name="Sigurgeirsson B."/>
            <person name="Wu G."/>
            <person name="Sankaranarayanan S.R."/>
            <person name="Siddharthan R."/>
            <person name="Sanyal K."/>
            <person name="Lundeberg J."/>
            <person name="Nystedt B."/>
            <person name="Boekhout T."/>
            <person name="Dawson T.L. Jr."/>
            <person name="Heitman J."/>
            <person name="Scheynius A."/>
            <person name="Lehtioe J."/>
        </authorList>
    </citation>
    <scope>NUCLEOTIDE SEQUENCE [LARGE SCALE GENOMIC DNA]</scope>
    <source>
        <strain evidence="7">ATCC 42132</strain>
    </source>
</reference>
<dbReference type="GO" id="GO:0050660">
    <property type="term" value="F:flavin adenine dinucleotide binding"/>
    <property type="evidence" value="ECO:0007669"/>
    <property type="project" value="InterPro"/>
</dbReference>
<evidence type="ECO:0000256" key="2">
    <source>
        <dbReference type="ARBA" id="ARBA00022630"/>
    </source>
</evidence>
<dbReference type="AlphaFoldDB" id="M5E659"/>
<dbReference type="RefSeq" id="XP_018739219.1">
    <property type="nucleotide sequence ID" value="XM_018885520.1"/>
</dbReference>
<dbReference type="PANTHER" id="PTHR23023">
    <property type="entry name" value="DIMETHYLANILINE MONOOXYGENASE"/>
    <property type="match status" value="1"/>
</dbReference>
<evidence type="ECO:0000313" key="7">
    <source>
        <dbReference type="Proteomes" id="UP000186303"/>
    </source>
</evidence>
<accession>M5E659</accession>
<keyword evidence="2" id="KW-0285">Flavoprotein</keyword>
<sequence length="487" mass="55511">MSFKKGEIKSIAVIGAGASGAMALDTLVREQAFDTIKVFERREKAGGVWHVPSSYSRLNDEHVQNQPVPIGIQENDIDPPLPPPDVLPAKTKKSPQERYDATPIYSYLETNIDVHVMEFTEEPISDRATPESIARFGANTPFRHHSVIQHYVEGLFQRHDYEKYIEFRVTVERVAKSGKGWTLTLRRSEKDHDYWWQEYFDAVAICSGHYSVPFVPDIPGLVDMATTYPGSVEHTKGFRSRNDYKDLNVVIVGGNISAMDAAFDIVDHAKHVGVAMRGKPHPYFTDTVFTHPAIHRHTGIRRIDAASRSVYYYDGTVDTNVDKILLGTGYRFSLPFLKQKDVSNNRIHGLYQHVVNIEDPTLAFIGAVNAGLTFKTFEWQAVLVSRLWSGRCTLPSVEEQYQWEMDRIRQRGDNVKFTVQYPDFEEYFNTLRDLAGNDGPGRKLPVFDPSWREGFEACVALRISRWKYDIENATKEAKKGCDKQCHL</sequence>
<keyword evidence="6" id="KW-0503">Monooxygenase</keyword>
<dbReference type="KEGG" id="msym:MSY001_0598"/>
<dbReference type="PIRSF" id="PIRSF000332">
    <property type="entry name" value="FMO"/>
    <property type="match status" value="1"/>
</dbReference>
<dbReference type="VEuPathDB" id="FungiDB:MSYG_0899"/>
<dbReference type="GO" id="GO:0050661">
    <property type="term" value="F:NADP binding"/>
    <property type="evidence" value="ECO:0007669"/>
    <property type="project" value="InterPro"/>
</dbReference>
<dbReference type="GO" id="GO:0004499">
    <property type="term" value="F:N,N-dimethylaniline monooxygenase activity"/>
    <property type="evidence" value="ECO:0007669"/>
    <property type="project" value="InterPro"/>
</dbReference>
<evidence type="ECO:0000256" key="3">
    <source>
        <dbReference type="ARBA" id="ARBA00022827"/>
    </source>
</evidence>
<name>M5E659_MALS4</name>
<evidence type="ECO:0000256" key="4">
    <source>
        <dbReference type="ARBA" id="ARBA00022857"/>
    </source>
</evidence>
<keyword evidence="5" id="KW-0560">Oxidoreductase</keyword>
<protein>
    <submittedName>
        <fullName evidence="6">Similar to S.cerevisiae protein FMO1 (Flavin-containing monooxygenase)</fullName>
    </submittedName>
</protein>
<organism evidence="6 7">
    <name type="scientific">Malassezia sympodialis (strain ATCC 42132)</name>
    <name type="common">Atopic eczema-associated yeast</name>
    <dbReference type="NCBI Taxonomy" id="1230383"/>
    <lineage>
        <taxon>Eukaryota</taxon>
        <taxon>Fungi</taxon>
        <taxon>Dikarya</taxon>
        <taxon>Basidiomycota</taxon>
        <taxon>Ustilaginomycotina</taxon>
        <taxon>Malasseziomycetes</taxon>
        <taxon>Malasseziales</taxon>
        <taxon>Malasseziaceae</taxon>
        <taxon>Malassezia</taxon>
    </lineage>
</organism>
<evidence type="ECO:0000313" key="6">
    <source>
        <dbReference type="EMBL" id="SHO76561.1"/>
    </source>
</evidence>
<dbReference type="Pfam" id="PF00743">
    <property type="entry name" value="FMO-like"/>
    <property type="match status" value="2"/>
</dbReference>
<proteinExistence type="inferred from homology"/>
<dbReference type="Gene3D" id="3.50.50.60">
    <property type="entry name" value="FAD/NAD(P)-binding domain"/>
    <property type="match status" value="2"/>
</dbReference>
<dbReference type="EMBL" id="LT671821">
    <property type="protein sequence ID" value="SHO76561.1"/>
    <property type="molecule type" value="Genomic_DNA"/>
</dbReference>
<evidence type="ECO:0000256" key="5">
    <source>
        <dbReference type="ARBA" id="ARBA00023002"/>
    </source>
</evidence>
<dbReference type="HOGENOM" id="CLU_006909_5_3_1"/>
<dbReference type="PRINTS" id="PR00370">
    <property type="entry name" value="FMOXYGENASE"/>
</dbReference>
<keyword evidence="3" id="KW-0274">FAD</keyword>
<dbReference type="Proteomes" id="UP000186303">
    <property type="component" value="Chromosome 1"/>
</dbReference>
<dbReference type="SUPFAM" id="SSF51905">
    <property type="entry name" value="FAD/NAD(P)-binding domain"/>
    <property type="match status" value="2"/>
</dbReference>
<keyword evidence="7" id="KW-1185">Reference proteome</keyword>
<gene>
    <name evidence="6" type="ORF">MSYG_0899</name>
</gene>
<evidence type="ECO:0000256" key="1">
    <source>
        <dbReference type="ARBA" id="ARBA00009183"/>
    </source>
</evidence>
<dbReference type="OrthoDB" id="66881at2759"/>
<dbReference type="InterPro" id="IPR000960">
    <property type="entry name" value="Flavin_mOase"/>
</dbReference>
<dbReference type="InterPro" id="IPR036188">
    <property type="entry name" value="FAD/NAD-bd_sf"/>
</dbReference>
<comment type="similarity">
    <text evidence="1">Belongs to the FMO family.</text>
</comment>
<keyword evidence="4" id="KW-0521">NADP</keyword>
<dbReference type="OMA" id="LYQHVVW"/>
<dbReference type="InterPro" id="IPR020946">
    <property type="entry name" value="Flavin_mOase-like"/>
</dbReference>
<dbReference type="InterPro" id="IPR050346">
    <property type="entry name" value="FMO-like"/>
</dbReference>